<feature type="compositionally biased region" description="Polar residues" evidence="6">
    <location>
        <begin position="113"/>
        <end position="128"/>
    </location>
</feature>
<evidence type="ECO:0000313" key="9">
    <source>
        <dbReference type="Proteomes" id="UP001642501"/>
    </source>
</evidence>
<dbReference type="SUPFAM" id="SSF57959">
    <property type="entry name" value="Leucine zipper domain"/>
    <property type="match status" value="1"/>
</dbReference>
<dbReference type="InterPro" id="IPR051027">
    <property type="entry name" value="bZIP_transcription_factors"/>
</dbReference>
<keyword evidence="5" id="KW-0175">Coiled coil</keyword>
<comment type="subcellular location">
    <subcellularLocation>
        <location evidence="1">Nucleus</location>
    </subcellularLocation>
</comment>
<evidence type="ECO:0000256" key="1">
    <source>
        <dbReference type="ARBA" id="ARBA00004123"/>
    </source>
</evidence>
<protein>
    <recommendedName>
        <fullName evidence="7">BZIP domain-containing protein</fullName>
    </recommendedName>
</protein>
<dbReference type="CDD" id="cd14810">
    <property type="entry name" value="bZIP_u1"/>
    <property type="match status" value="1"/>
</dbReference>
<dbReference type="EMBL" id="CAWUOM010000001">
    <property type="protein sequence ID" value="CAK7262492.1"/>
    <property type="molecule type" value="Genomic_DNA"/>
</dbReference>
<dbReference type="InterPro" id="IPR004827">
    <property type="entry name" value="bZIP"/>
</dbReference>
<accession>A0ABP0D345</accession>
<dbReference type="Pfam" id="PF00170">
    <property type="entry name" value="bZIP_1"/>
    <property type="match status" value="1"/>
</dbReference>
<feature type="region of interest" description="Disordered" evidence="6">
    <location>
        <begin position="332"/>
        <end position="370"/>
    </location>
</feature>
<evidence type="ECO:0000256" key="5">
    <source>
        <dbReference type="SAM" id="Coils"/>
    </source>
</evidence>
<feature type="region of interest" description="Disordered" evidence="6">
    <location>
        <begin position="113"/>
        <end position="236"/>
    </location>
</feature>
<proteinExistence type="predicted"/>
<feature type="compositionally biased region" description="Polar residues" evidence="6">
    <location>
        <begin position="210"/>
        <end position="220"/>
    </location>
</feature>
<organism evidence="8 9">
    <name type="scientific">Sporothrix epigloea</name>
    <dbReference type="NCBI Taxonomy" id="1892477"/>
    <lineage>
        <taxon>Eukaryota</taxon>
        <taxon>Fungi</taxon>
        <taxon>Dikarya</taxon>
        <taxon>Ascomycota</taxon>
        <taxon>Pezizomycotina</taxon>
        <taxon>Sordariomycetes</taxon>
        <taxon>Sordariomycetidae</taxon>
        <taxon>Ophiostomatales</taxon>
        <taxon>Ophiostomataceae</taxon>
        <taxon>Sporothrix</taxon>
    </lineage>
</organism>
<feature type="coiled-coil region" evidence="5">
    <location>
        <begin position="272"/>
        <end position="309"/>
    </location>
</feature>
<feature type="domain" description="BZIP" evidence="7">
    <location>
        <begin position="247"/>
        <end position="310"/>
    </location>
</feature>
<keyword evidence="9" id="KW-1185">Reference proteome</keyword>
<keyword evidence="2" id="KW-0805">Transcription regulation</keyword>
<sequence length="569" mass="62300">MLSASQQMTGPSHQYDQYKQQTGFVPGALANTFAVTRNVNSQMAGYNNFEMNMFNISNSGEGFDFNTAPDGSSVSPSDIGLDFESPAADPTFFFADQHLSSVSPSVIVPSQATRVTHSPSVHTANSVSQQGQQGTGGRLWPGMHQQAAMAKAQSQQRQQRQQQSVASQSQIKDDQQVPSQSQRAKAGSFSDPIVEQKITQLLSSMRARPTSPSDISNGTGSMHRIKKDEDDMDDDERLLASEEGKKLTSKERRQLRNKVSARAFRSRRKEYISQLEAEIAGKVNENGDLRAQNRLLAEENKRLSDLTRMLLGSPSFSDFLDRLSSNPALIPQNQSQIHPQSTPSRITAPTQGVSQVQERQAPKDSNSYPTQHQIGMAMIPEHNIDFSMLHMEPEPIFTFQPQVYAVLNTPEVTIPAIETSIFTGKESNYVGSIVDDEKIVMPTIERLIASKTETVKTSAPIVADADFDNDPAFSLYHDATEAIINTSAEADLKSSSSASTLTKLNAYPKSTTAVFAGIRTEKALSRYELVGASHDVVSNLDESLAIARISQIANSIKKIAARLDLINAE</sequence>
<dbReference type="PANTHER" id="PTHR19304">
    <property type="entry name" value="CYCLIC-AMP RESPONSE ELEMENT BINDING PROTEIN"/>
    <property type="match status" value="1"/>
</dbReference>
<keyword evidence="3" id="KW-0804">Transcription</keyword>
<comment type="caution">
    <text evidence="8">The sequence shown here is derived from an EMBL/GenBank/DDBJ whole genome shotgun (WGS) entry which is preliminary data.</text>
</comment>
<dbReference type="SMART" id="SM00338">
    <property type="entry name" value="BRLZ"/>
    <property type="match status" value="1"/>
</dbReference>
<evidence type="ECO:0000256" key="3">
    <source>
        <dbReference type="ARBA" id="ARBA00023163"/>
    </source>
</evidence>
<dbReference type="PROSITE" id="PS50217">
    <property type="entry name" value="BZIP"/>
    <property type="match status" value="1"/>
</dbReference>
<dbReference type="Proteomes" id="UP001642501">
    <property type="component" value="Unassembled WGS sequence"/>
</dbReference>
<evidence type="ECO:0000256" key="2">
    <source>
        <dbReference type="ARBA" id="ARBA00023015"/>
    </source>
</evidence>
<evidence type="ECO:0000256" key="4">
    <source>
        <dbReference type="ARBA" id="ARBA00023242"/>
    </source>
</evidence>
<gene>
    <name evidence="8" type="ORF">SEPCBS57363_000081</name>
</gene>
<keyword evidence="4" id="KW-0539">Nucleus</keyword>
<dbReference type="InterPro" id="IPR046347">
    <property type="entry name" value="bZIP_sf"/>
</dbReference>
<feature type="compositionally biased region" description="Low complexity" evidence="6">
    <location>
        <begin position="145"/>
        <end position="170"/>
    </location>
</feature>
<evidence type="ECO:0000313" key="8">
    <source>
        <dbReference type="EMBL" id="CAK7262492.1"/>
    </source>
</evidence>
<evidence type="ECO:0000256" key="6">
    <source>
        <dbReference type="SAM" id="MobiDB-lite"/>
    </source>
</evidence>
<name>A0ABP0D345_9PEZI</name>
<reference evidence="8 9" key="1">
    <citation type="submission" date="2024-01" db="EMBL/GenBank/DDBJ databases">
        <authorList>
            <person name="Allen C."/>
            <person name="Tagirdzhanova G."/>
        </authorList>
    </citation>
    <scope>NUCLEOTIDE SEQUENCE [LARGE SCALE GENOMIC DNA]</scope>
    <source>
        <strain evidence="8 9">CBS 573.63</strain>
    </source>
</reference>
<evidence type="ECO:0000259" key="7">
    <source>
        <dbReference type="PROSITE" id="PS50217"/>
    </source>
</evidence>
<dbReference type="Gene3D" id="1.20.5.170">
    <property type="match status" value="1"/>
</dbReference>